<reference evidence="2 3" key="1">
    <citation type="submission" date="2019-12" db="EMBL/GenBank/DDBJ databases">
        <title>Complete genome sequence of Algicella marina strain 9Alg 56(T) isolated from the red alga Tichocarpus crinitus.</title>
        <authorList>
            <person name="Kim S.-G."/>
            <person name="Nedashkovskaya O.I."/>
        </authorList>
    </citation>
    <scope>NUCLEOTIDE SEQUENCE [LARGE SCALE GENOMIC DNA]</scope>
    <source>
        <strain evidence="2 3">9Alg 56</strain>
    </source>
</reference>
<keyword evidence="3" id="KW-1185">Reference proteome</keyword>
<organism evidence="2 3">
    <name type="scientific">Algicella marina</name>
    <dbReference type="NCBI Taxonomy" id="2683284"/>
    <lineage>
        <taxon>Bacteria</taxon>
        <taxon>Pseudomonadati</taxon>
        <taxon>Pseudomonadota</taxon>
        <taxon>Alphaproteobacteria</taxon>
        <taxon>Rhodobacterales</taxon>
        <taxon>Paracoccaceae</taxon>
        <taxon>Algicella</taxon>
    </lineage>
</organism>
<proteinExistence type="predicted"/>
<dbReference type="Pfam" id="PF03275">
    <property type="entry name" value="GLF"/>
    <property type="match status" value="1"/>
</dbReference>
<dbReference type="Proteomes" id="UP000464495">
    <property type="component" value="Chromosome"/>
</dbReference>
<dbReference type="GO" id="GO:0050660">
    <property type="term" value="F:flavin adenine dinucleotide binding"/>
    <property type="evidence" value="ECO:0007669"/>
    <property type="project" value="TreeGrafter"/>
</dbReference>
<dbReference type="Gene3D" id="3.40.50.720">
    <property type="entry name" value="NAD(P)-binding Rossmann-like Domain"/>
    <property type="match status" value="3"/>
</dbReference>
<accession>A0A6P1T146</accession>
<name>A0A6P1T146_9RHOB</name>
<gene>
    <name evidence="2" type="ORF">GO499_15380</name>
</gene>
<dbReference type="EMBL" id="CP046620">
    <property type="protein sequence ID" value="QHQ36458.1"/>
    <property type="molecule type" value="Genomic_DNA"/>
</dbReference>
<evidence type="ECO:0000313" key="2">
    <source>
        <dbReference type="EMBL" id="QHQ36458.1"/>
    </source>
</evidence>
<dbReference type="PANTHER" id="PTHR21197:SF0">
    <property type="entry name" value="UDP-GALACTOPYRANOSE MUTASE"/>
    <property type="match status" value="1"/>
</dbReference>
<dbReference type="InterPro" id="IPR015899">
    <property type="entry name" value="UDP-GalPyranose_mutase_C"/>
</dbReference>
<dbReference type="GO" id="GO:0005829">
    <property type="term" value="C:cytosol"/>
    <property type="evidence" value="ECO:0007669"/>
    <property type="project" value="TreeGrafter"/>
</dbReference>
<dbReference type="GO" id="GO:0008767">
    <property type="term" value="F:UDP-galactopyranose mutase activity"/>
    <property type="evidence" value="ECO:0007669"/>
    <property type="project" value="InterPro"/>
</dbReference>
<evidence type="ECO:0000313" key="3">
    <source>
        <dbReference type="Proteomes" id="UP000464495"/>
    </source>
</evidence>
<dbReference type="SUPFAM" id="SSF54373">
    <property type="entry name" value="FAD-linked reductases, C-terminal domain"/>
    <property type="match status" value="1"/>
</dbReference>
<dbReference type="RefSeq" id="WP_161863004.1">
    <property type="nucleotide sequence ID" value="NZ_CP046620.1"/>
</dbReference>
<dbReference type="PANTHER" id="PTHR21197">
    <property type="entry name" value="UDP-GALACTOPYRANOSE MUTASE"/>
    <property type="match status" value="1"/>
</dbReference>
<evidence type="ECO:0000259" key="1">
    <source>
        <dbReference type="Pfam" id="PF03275"/>
    </source>
</evidence>
<sequence>MQQVLVVGAGLAGAVYARVLAEYGLKVHVIDQRDHIAGNCHDEIDDETGVRFHTYGPHLFHTSNHRVVEWLSRFTDWLPYEHRVVARLESGQEVPLPVNRDTVNAVFGTRLATVEEVMAFLAGKVERRKVIATAEDHLYAHIGPTLTNFFFRPYTRKMWGLDLQEMDAAVVRRLQIRMDSEDRYFPNDTFQALPAKGYTAMFRRIFDHPEITVETGQPFAQAMLSDYDFCFSSMPIDAFYGYQLGELPYRSVRFQTSRHRRDDAPGHTTINYTDEGPNTRETWWHALPGHDGGGSEVLTTVEEPCDYRDNGMERYYPVKAHDGRYDKLYDRYRIMADAEEKLTFIGRCGTYQYLDMHQVVNQSLTGAGKWLRLHMSNAA</sequence>
<dbReference type="Pfam" id="PF13450">
    <property type="entry name" value="NAD_binding_8"/>
    <property type="match status" value="1"/>
</dbReference>
<dbReference type="AlphaFoldDB" id="A0A6P1T146"/>
<dbReference type="KEGG" id="amaq:GO499_15380"/>
<dbReference type="SUPFAM" id="SSF51971">
    <property type="entry name" value="Nucleotide-binding domain"/>
    <property type="match status" value="1"/>
</dbReference>
<feature type="domain" description="UDP-galactopyranose mutase C-terminal" evidence="1">
    <location>
        <begin position="150"/>
        <end position="353"/>
    </location>
</feature>
<protein>
    <submittedName>
        <fullName evidence="2">NAD(P)-binding protein</fullName>
    </submittedName>
</protein>